<protein>
    <submittedName>
        <fullName evidence="5">ABC transporter ATP-binding protein</fullName>
    </submittedName>
</protein>
<dbReference type="PROSITE" id="PS50893">
    <property type="entry name" value="ABC_TRANSPORTER_2"/>
    <property type="match status" value="1"/>
</dbReference>
<reference evidence="5 6" key="1">
    <citation type="submission" date="2017-08" db="EMBL/GenBank/DDBJ databases">
        <title>Infants hospitalized years apart are colonized by the same room-sourced microbial strains.</title>
        <authorList>
            <person name="Brooks B."/>
            <person name="Olm M.R."/>
            <person name="Firek B.A."/>
            <person name="Baker R."/>
            <person name="Thomas B.C."/>
            <person name="Morowitz M.J."/>
            <person name="Banfield J.F."/>
        </authorList>
    </citation>
    <scope>NUCLEOTIDE SEQUENCE [LARGE SCALE GENOMIC DNA]</scope>
    <source>
        <strain evidence="5">S2_005_002_R2_34</strain>
    </source>
</reference>
<dbReference type="GO" id="GO:0016887">
    <property type="term" value="F:ATP hydrolysis activity"/>
    <property type="evidence" value="ECO:0007669"/>
    <property type="project" value="InterPro"/>
</dbReference>
<dbReference type="Pfam" id="PF00005">
    <property type="entry name" value="ABC_tran"/>
    <property type="match status" value="1"/>
</dbReference>
<evidence type="ECO:0000313" key="6">
    <source>
        <dbReference type="Proteomes" id="UP000249185"/>
    </source>
</evidence>
<evidence type="ECO:0000256" key="1">
    <source>
        <dbReference type="ARBA" id="ARBA00022448"/>
    </source>
</evidence>
<evidence type="ECO:0000259" key="4">
    <source>
        <dbReference type="PROSITE" id="PS50893"/>
    </source>
</evidence>
<dbReference type="CDD" id="cd03219">
    <property type="entry name" value="ABC_Mj1267_LivG_branched"/>
    <property type="match status" value="1"/>
</dbReference>
<name>A0A2W5MZK3_RHOSU</name>
<proteinExistence type="predicted"/>
<dbReference type="SMART" id="SM00382">
    <property type="entry name" value="AAA"/>
    <property type="match status" value="1"/>
</dbReference>
<dbReference type="InterPro" id="IPR051120">
    <property type="entry name" value="ABC_AA/LPS_Transport"/>
</dbReference>
<dbReference type="InterPro" id="IPR027417">
    <property type="entry name" value="P-loop_NTPase"/>
</dbReference>
<evidence type="ECO:0000256" key="2">
    <source>
        <dbReference type="ARBA" id="ARBA00022741"/>
    </source>
</evidence>
<evidence type="ECO:0000256" key="3">
    <source>
        <dbReference type="ARBA" id="ARBA00022840"/>
    </source>
</evidence>
<dbReference type="PANTHER" id="PTHR45772">
    <property type="entry name" value="CONSERVED COMPONENT OF ABC TRANSPORTER FOR NATURAL AMINO ACIDS-RELATED"/>
    <property type="match status" value="1"/>
</dbReference>
<dbReference type="InterPro" id="IPR032823">
    <property type="entry name" value="BCA_ABC_TP_C"/>
</dbReference>
<dbReference type="GO" id="GO:0005886">
    <property type="term" value="C:plasma membrane"/>
    <property type="evidence" value="ECO:0007669"/>
    <property type="project" value="TreeGrafter"/>
</dbReference>
<dbReference type="FunFam" id="3.40.50.300:FF:000421">
    <property type="entry name" value="Branched-chain amino acid ABC transporter ATP-binding protein"/>
    <property type="match status" value="1"/>
</dbReference>
<gene>
    <name evidence="5" type="ORF">DI556_20850</name>
</gene>
<organism evidence="5 6">
    <name type="scientific">Rhodovulum sulfidophilum</name>
    <name type="common">Rhodobacter sulfidophilus</name>
    <dbReference type="NCBI Taxonomy" id="35806"/>
    <lineage>
        <taxon>Bacteria</taxon>
        <taxon>Pseudomonadati</taxon>
        <taxon>Pseudomonadota</taxon>
        <taxon>Alphaproteobacteria</taxon>
        <taxon>Rhodobacterales</taxon>
        <taxon>Paracoccaceae</taxon>
        <taxon>Rhodovulum</taxon>
    </lineage>
</organism>
<dbReference type="AlphaFoldDB" id="A0A2W5MZK3"/>
<accession>A0A2W5MZK3</accession>
<comment type="caution">
    <text evidence="5">The sequence shown here is derived from an EMBL/GenBank/DDBJ whole genome shotgun (WGS) entry which is preliminary data.</text>
</comment>
<dbReference type="GO" id="GO:0005524">
    <property type="term" value="F:ATP binding"/>
    <property type="evidence" value="ECO:0007669"/>
    <property type="project" value="UniProtKB-KW"/>
</dbReference>
<keyword evidence="3 5" id="KW-0067">ATP-binding</keyword>
<keyword evidence="2" id="KW-0547">Nucleotide-binding</keyword>
<sequence length="266" mass="28452">MGERPEPRAGHVSALAMENIVLEFGGITALDNVSFDVKPKEIRAIIGPNGAGKSSLVNVICGLYRARSGHIVINGQRLDHVAPRALARLGLARTFQNLALFPGLTVAQNIASGLVFRRTSGVLANLLALPPARTERAEERAAVERAAALFGLTEILERKVDGLSYGLRKQVELARALIAEPRILLLDEPMAGLTGAEKALMAQKILTARAHLDVAIILIEHDIGLVMRLSDRVAVLDHGVLIADGTPAEVQRDPEVIRAYLGAEAA</sequence>
<keyword evidence="1" id="KW-0813">Transport</keyword>
<dbReference type="InterPro" id="IPR003439">
    <property type="entry name" value="ABC_transporter-like_ATP-bd"/>
</dbReference>
<dbReference type="Proteomes" id="UP000249185">
    <property type="component" value="Unassembled WGS sequence"/>
</dbReference>
<dbReference type="EMBL" id="QFPW01000028">
    <property type="protein sequence ID" value="PZQ46234.1"/>
    <property type="molecule type" value="Genomic_DNA"/>
</dbReference>
<dbReference type="Pfam" id="PF12399">
    <property type="entry name" value="BCA_ABC_TP_C"/>
    <property type="match status" value="1"/>
</dbReference>
<dbReference type="InterPro" id="IPR003593">
    <property type="entry name" value="AAA+_ATPase"/>
</dbReference>
<dbReference type="SUPFAM" id="SSF52540">
    <property type="entry name" value="P-loop containing nucleoside triphosphate hydrolases"/>
    <property type="match status" value="1"/>
</dbReference>
<dbReference type="Gene3D" id="3.40.50.300">
    <property type="entry name" value="P-loop containing nucleotide triphosphate hydrolases"/>
    <property type="match status" value="1"/>
</dbReference>
<evidence type="ECO:0000313" key="5">
    <source>
        <dbReference type="EMBL" id="PZQ46234.1"/>
    </source>
</evidence>
<dbReference type="PANTHER" id="PTHR45772:SF1">
    <property type="entry name" value="ABC TRANSPORTER ATP-BINDING PROTEIN"/>
    <property type="match status" value="1"/>
</dbReference>
<feature type="domain" description="ABC transporter" evidence="4">
    <location>
        <begin position="15"/>
        <end position="263"/>
    </location>
</feature>